<name>A0A3R7ABP9_APHAT</name>
<dbReference type="Gene3D" id="3.30.1370.50">
    <property type="entry name" value="R3H-like domain"/>
    <property type="match status" value="1"/>
</dbReference>
<gene>
    <name evidence="8" type="ORF">DYB35_007650</name>
</gene>
<proteinExistence type="predicted"/>
<dbReference type="Proteomes" id="UP000285712">
    <property type="component" value="Unassembled WGS sequence"/>
</dbReference>
<evidence type="ECO:0000313" key="9">
    <source>
        <dbReference type="Proteomes" id="UP000285712"/>
    </source>
</evidence>
<evidence type="ECO:0000313" key="8">
    <source>
        <dbReference type="EMBL" id="RHY98328.1"/>
    </source>
</evidence>
<dbReference type="EMBL" id="QUTG01001921">
    <property type="protein sequence ID" value="RHY98328.1"/>
    <property type="molecule type" value="Genomic_DNA"/>
</dbReference>
<evidence type="ECO:0000256" key="1">
    <source>
        <dbReference type="ARBA" id="ARBA00022741"/>
    </source>
</evidence>
<dbReference type="SUPFAM" id="SSF52540">
    <property type="entry name" value="P-loop containing nucleoside triphosphate hydrolases"/>
    <property type="match status" value="1"/>
</dbReference>
<dbReference type="VEuPathDB" id="FungiDB:H257_12959"/>
<keyword evidence="1" id="KW-0547">Nucleotide-binding</keyword>
<evidence type="ECO:0000256" key="2">
    <source>
        <dbReference type="ARBA" id="ARBA00022801"/>
    </source>
</evidence>
<dbReference type="InterPro" id="IPR001374">
    <property type="entry name" value="R3H_dom"/>
</dbReference>
<dbReference type="PROSITE" id="PS51061">
    <property type="entry name" value="R3H"/>
    <property type="match status" value="1"/>
</dbReference>
<organism evidence="8 9">
    <name type="scientific">Aphanomyces astaci</name>
    <name type="common">Crayfish plague agent</name>
    <dbReference type="NCBI Taxonomy" id="112090"/>
    <lineage>
        <taxon>Eukaryota</taxon>
        <taxon>Sar</taxon>
        <taxon>Stramenopiles</taxon>
        <taxon>Oomycota</taxon>
        <taxon>Saprolegniomycetes</taxon>
        <taxon>Saprolegniales</taxon>
        <taxon>Verrucalvaceae</taxon>
        <taxon>Aphanomyces</taxon>
    </lineage>
</organism>
<feature type="domain" description="Helicase ATP-binding" evidence="7">
    <location>
        <begin position="165"/>
        <end position="241"/>
    </location>
</feature>
<keyword evidence="4" id="KW-0067">ATP-binding</keyword>
<feature type="domain" description="R3H" evidence="6">
    <location>
        <begin position="61"/>
        <end position="125"/>
    </location>
</feature>
<dbReference type="Pfam" id="PF01424">
    <property type="entry name" value="R3H"/>
    <property type="match status" value="1"/>
</dbReference>
<keyword evidence="2" id="KW-0378">Hydrolase</keyword>
<sequence length="260" mass="28479">MKSDISHIEEEEVEVADEGSRGGRGGGSGRQGIDTPIALTEEFVLYVSSQLKALQDDPSVSRTSSSIIVVICLVHDNVTNIELTFPSTLDNSQRRYVHNVAAKQGFHSKSTGKNDARFIFVTRAKTTSSMTAVSLRVPPTPLALSAPTLHAMQAFLEAYPAAPPSSGILLKWLSSDPTATAFTHIVLDEVHERDKHSDFVLILLRLILPHRPRLRVILMSATIQLDKFSSYFGGCPVVTVHGRMHPVLPCFLDDILVLIN</sequence>
<evidence type="ECO:0000256" key="5">
    <source>
        <dbReference type="SAM" id="MobiDB-lite"/>
    </source>
</evidence>
<reference evidence="8 9" key="1">
    <citation type="submission" date="2018-08" db="EMBL/GenBank/DDBJ databases">
        <title>Aphanomyces genome sequencing and annotation.</title>
        <authorList>
            <person name="Minardi D."/>
            <person name="Oidtmann B."/>
            <person name="Van Der Giezen M."/>
            <person name="Studholme D.J."/>
        </authorList>
    </citation>
    <scope>NUCLEOTIDE SEQUENCE [LARGE SCALE GENOMIC DNA]</scope>
    <source>
        <strain evidence="8 9">Sv</strain>
    </source>
</reference>
<dbReference type="GO" id="GO:0003723">
    <property type="term" value="F:RNA binding"/>
    <property type="evidence" value="ECO:0007669"/>
    <property type="project" value="TreeGrafter"/>
</dbReference>
<evidence type="ECO:0000256" key="4">
    <source>
        <dbReference type="ARBA" id="ARBA00022840"/>
    </source>
</evidence>
<keyword evidence="3" id="KW-0347">Helicase</keyword>
<comment type="caution">
    <text evidence="8">The sequence shown here is derived from an EMBL/GenBank/DDBJ whole genome shotgun (WGS) entry which is preliminary data.</text>
</comment>
<protein>
    <recommendedName>
        <fullName evidence="10">Helicase ATP-binding domain-containing protein</fullName>
    </recommendedName>
</protein>
<dbReference type="Gene3D" id="3.40.50.300">
    <property type="entry name" value="P-loop containing nucleotide triphosphate hydrolases"/>
    <property type="match status" value="1"/>
</dbReference>
<dbReference type="CDD" id="cd17917">
    <property type="entry name" value="DEXHc_RHA-like"/>
    <property type="match status" value="1"/>
</dbReference>
<dbReference type="PROSITE" id="PS51192">
    <property type="entry name" value="HELICASE_ATP_BIND_1"/>
    <property type="match status" value="1"/>
</dbReference>
<dbReference type="PANTHER" id="PTHR18934:SF99">
    <property type="entry name" value="ATP-DEPENDENT RNA HELICASE DHX37-RELATED"/>
    <property type="match status" value="1"/>
</dbReference>
<dbReference type="InterPro" id="IPR027417">
    <property type="entry name" value="P-loop_NTPase"/>
</dbReference>
<dbReference type="GO" id="GO:0004386">
    <property type="term" value="F:helicase activity"/>
    <property type="evidence" value="ECO:0007669"/>
    <property type="project" value="UniProtKB-KW"/>
</dbReference>
<evidence type="ECO:0000256" key="3">
    <source>
        <dbReference type="ARBA" id="ARBA00022806"/>
    </source>
</evidence>
<dbReference type="PANTHER" id="PTHR18934">
    <property type="entry name" value="ATP-DEPENDENT RNA HELICASE"/>
    <property type="match status" value="1"/>
</dbReference>
<dbReference type="InterPro" id="IPR014001">
    <property type="entry name" value="Helicase_ATP-bd"/>
</dbReference>
<feature type="non-terminal residue" evidence="8">
    <location>
        <position position="260"/>
    </location>
</feature>
<evidence type="ECO:0000259" key="6">
    <source>
        <dbReference type="PROSITE" id="PS51061"/>
    </source>
</evidence>
<dbReference type="GO" id="GO:0016787">
    <property type="term" value="F:hydrolase activity"/>
    <property type="evidence" value="ECO:0007669"/>
    <property type="project" value="UniProtKB-KW"/>
</dbReference>
<feature type="region of interest" description="Disordered" evidence="5">
    <location>
        <begin position="1"/>
        <end position="32"/>
    </location>
</feature>
<evidence type="ECO:0008006" key="10">
    <source>
        <dbReference type="Google" id="ProtNLM"/>
    </source>
</evidence>
<accession>A0A3R7ABP9</accession>
<dbReference type="GO" id="GO:0005524">
    <property type="term" value="F:ATP binding"/>
    <property type="evidence" value="ECO:0007669"/>
    <property type="project" value="UniProtKB-KW"/>
</dbReference>
<dbReference type="AlphaFoldDB" id="A0A3R7ABP9"/>
<dbReference type="SUPFAM" id="SSF82708">
    <property type="entry name" value="R3H domain"/>
    <property type="match status" value="1"/>
</dbReference>
<dbReference type="InterPro" id="IPR036867">
    <property type="entry name" value="R3H_dom_sf"/>
</dbReference>
<evidence type="ECO:0000259" key="7">
    <source>
        <dbReference type="PROSITE" id="PS51192"/>
    </source>
</evidence>